<accession>F5Z9G9</accession>
<evidence type="ECO:0000313" key="3">
    <source>
        <dbReference type="Proteomes" id="UP000000683"/>
    </source>
</evidence>
<gene>
    <name evidence="2" type="ordered locus">ambt_01295</name>
</gene>
<dbReference type="KEGG" id="alt:ambt_01295"/>
<sequence length="373" mass="41019">MDYLDTAIVLTLVIITVAEFSALTTDKLMSMIGSRTRGYDYWCECVVEEVRLSLIHDVNFTAAQSAHVLEKLNTLMAYEREKAKPYLNRSVLLNNILSSASKVSAPKKADKLAQVLPDRIAKCDHSATSRFRLRTGVKVACVATIVALALNISSLSLINELENTDAEDMTRLQSQIESLNTRLEAEDDPTNAGAIMIELRSRLNQRSDLESKTFSVGPIAPGINRISIEWIFGCVLTGLLAGLGAPFWRQQLSRLMTLKDLKEQVSVDKSAGLNDTSDGDASLNESAIKDSAINVPSGVTGKFIPTNINWDPLSNQIDLDVIAQGKPERVYTPEELVHTLRLRLAPQYNANLAAVNIRPESLKKLAPSFFSSN</sequence>
<evidence type="ECO:0000313" key="2">
    <source>
        <dbReference type="EMBL" id="AEF01814.1"/>
    </source>
</evidence>
<keyword evidence="1" id="KW-1133">Transmembrane helix</keyword>
<dbReference type="OrthoDB" id="6286374at2"/>
<protein>
    <submittedName>
        <fullName evidence="2">Uncharacterized protein</fullName>
    </submittedName>
</protein>
<keyword evidence="3" id="KW-1185">Reference proteome</keyword>
<feature type="transmembrane region" description="Helical" evidence="1">
    <location>
        <begin position="230"/>
        <end position="248"/>
    </location>
</feature>
<dbReference type="RefSeq" id="WP_013782756.1">
    <property type="nucleotide sequence ID" value="NC_015554.1"/>
</dbReference>
<reference evidence="2 3" key="1">
    <citation type="journal article" date="2011" name="J. Bacteriol.">
        <title>Complete genome sequence of the polycyclic aromatic hydrocarbon-degrading bacterium Alteromonas sp. strain SN2.</title>
        <authorList>
            <person name="Jin H.M."/>
            <person name="Jeong H."/>
            <person name="Moon E.J."/>
            <person name="Math R.K."/>
            <person name="Lee K."/>
            <person name="Kim H.J."/>
            <person name="Jeon C.O."/>
            <person name="Oh T.K."/>
            <person name="Kim J.F."/>
        </authorList>
    </citation>
    <scope>NUCLEOTIDE SEQUENCE [LARGE SCALE GENOMIC DNA]</scope>
    <source>
        <strain evidence="3">JCM 17741 / KACC 18427 / KCTC 11700BP / SN2</strain>
    </source>
</reference>
<dbReference type="Proteomes" id="UP000000683">
    <property type="component" value="Chromosome"/>
</dbReference>
<feature type="transmembrane region" description="Helical" evidence="1">
    <location>
        <begin position="139"/>
        <end position="158"/>
    </location>
</feature>
<keyword evidence="1" id="KW-0472">Membrane</keyword>
<dbReference type="EMBL" id="CP002339">
    <property type="protein sequence ID" value="AEF01814.1"/>
    <property type="molecule type" value="Genomic_DNA"/>
</dbReference>
<keyword evidence="1" id="KW-0812">Transmembrane</keyword>
<feature type="transmembrane region" description="Helical" evidence="1">
    <location>
        <begin position="6"/>
        <end position="25"/>
    </location>
</feature>
<dbReference type="HOGENOM" id="CLU_741116_0_0_6"/>
<name>F5Z9G9_ALTNA</name>
<evidence type="ECO:0000256" key="1">
    <source>
        <dbReference type="SAM" id="Phobius"/>
    </source>
</evidence>
<organism evidence="2 3">
    <name type="scientific">Alteromonas naphthalenivorans</name>
    <dbReference type="NCBI Taxonomy" id="715451"/>
    <lineage>
        <taxon>Bacteria</taxon>
        <taxon>Pseudomonadati</taxon>
        <taxon>Pseudomonadota</taxon>
        <taxon>Gammaproteobacteria</taxon>
        <taxon>Alteromonadales</taxon>
        <taxon>Alteromonadaceae</taxon>
        <taxon>Alteromonas/Salinimonas group</taxon>
        <taxon>Alteromonas</taxon>
    </lineage>
</organism>
<proteinExistence type="predicted"/>
<dbReference type="AlphaFoldDB" id="F5Z9G9"/>